<keyword evidence="10 11" id="KW-0407">Ion channel</keyword>
<dbReference type="PANTHER" id="PTHR11767">
    <property type="entry name" value="INWARD RECTIFIER POTASSIUM CHANNEL"/>
    <property type="match status" value="1"/>
</dbReference>
<feature type="transmembrane region" description="Helical" evidence="13">
    <location>
        <begin position="89"/>
        <end position="110"/>
    </location>
</feature>
<protein>
    <submittedName>
        <fullName evidence="17">ATP-sensitive inward rectifier potassium channel 12-like</fullName>
    </submittedName>
</protein>
<keyword evidence="7 13" id="KW-1133">Transmembrane helix</keyword>
<dbReference type="InterPro" id="IPR040445">
    <property type="entry name" value="Kir_TM"/>
</dbReference>
<evidence type="ECO:0000256" key="10">
    <source>
        <dbReference type="ARBA" id="ARBA00023303"/>
    </source>
</evidence>
<dbReference type="InterPro" id="IPR016449">
    <property type="entry name" value="K_chnl_inward-rec_Kir"/>
</dbReference>
<dbReference type="Pfam" id="PF17655">
    <property type="entry name" value="IRK_C"/>
    <property type="match status" value="1"/>
</dbReference>
<dbReference type="SUPFAM" id="SSF81324">
    <property type="entry name" value="Voltage-gated potassium channels"/>
    <property type="match status" value="1"/>
</dbReference>
<keyword evidence="16" id="KW-1185">Reference proteome</keyword>
<sequence>MSMTMANIDSYAPMPSNGTKQEVVSVEGYAGGKTLAYRTSSRGKSTQKYRMVDQDGHCNISHNSPRKQNYRFLADIFTTLVDIKWRYNLTVFTLAYVLSWLIFGAVWWVLALQHGDLVPENIENPEWKPCVVNVHSFPTAFLFSLETQTTIGYGSRSVTEECWVGMLLVVCQSVVSCIVDAVMVGIVFAKIARPKKRAETLIFSKKAVITLRDGKLCLLLRIGDIRKSHILEAHVRGVVIQKRVTKEGEVIPLYPYDLDVGFDRGWDRIFLVWPIVVEHVIEKESPFYEMSASDLEHGDFELVIVLEGIVEATGMTVQKRTSYLPHEILWGYQFDHQLVALHDDDYHVNYSHFNTVHQVSTPRCSAKQLYNMRDVGVGEGDSTTGPNGNIPLTTYNVESEL</sequence>
<reference evidence="17" key="1">
    <citation type="submission" date="2025-08" db="UniProtKB">
        <authorList>
            <consortium name="RefSeq"/>
        </authorList>
    </citation>
    <scope>IDENTIFICATION</scope>
    <source>
        <tissue evidence="17">Testes</tissue>
    </source>
</reference>
<comment type="similarity">
    <text evidence="11">Belongs to the inward rectifier-type potassium channel (TC 1.A.2.1) family.</text>
</comment>
<dbReference type="PIRSF" id="PIRSF005465">
    <property type="entry name" value="GIRK_kir"/>
    <property type="match status" value="1"/>
</dbReference>
<proteinExistence type="inferred from homology"/>
<keyword evidence="4 11" id="KW-0812">Transmembrane</keyword>
<feature type="transmembrane region" description="Helical" evidence="13">
    <location>
        <begin position="163"/>
        <end position="189"/>
    </location>
</feature>
<accession>A0ABM0GUW4</accession>
<feature type="domain" description="Inward rectifier potassium channel C-terminal" evidence="15">
    <location>
        <begin position="201"/>
        <end position="371"/>
    </location>
</feature>
<keyword evidence="2 11" id="KW-0813">Transport</keyword>
<evidence type="ECO:0000256" key="1">
    <source>
        <dbReference type="ARBA" id="ARBA00004141"/>
    </source>
</evidence>
<evidence type="ECO:0000256" key="11">
    <source>
        <dbReference type="RuleBase" id="RU003822"/>
    </source>
</evidence>
<evidence type="ECO:0000256" key="8">
    <source>
        <dbReference type="ARBA" id="ARBA00023065"/>
    </source>
</evidence>
<dbReference type="Gene3D" id="1.10.287.70">
    <property type="match status" value="1"/>
</dbReference>
<dbReference type="Proteomes" id="UP000694865">
    <property type="component" value="Unplaced"/>
</dbReference>
<name>A0ABM0GUW4_SACKO</name>
<evidence type="ECO:0000259" key="15">
    <source>
        <dbReference type="Pfam" id="PF17655"/>
    </source>
</evidence>
<dbReference type="InterPro" id="IPR013518">
    <property type="entry name" value="K_chnl_inward-rec_Kir_cyto"/>
</dbReference>
<dbReference type="InterPro" id="IPR014756">
    <property type="entry name" value="Ig_E-set"/>
</dbReference>
<keyword evidence="8 11" id="KW-0406">Ion transport</keyword>
<evidence type="ECO:0000256" key="9">
    <source>
        <dbReference type="ARBA" id="ARBA00023136"/>
    </source>
</evidence>
<dbReference type="Gene3D" id="2.60.40.1400">
    <property type="entry name" value="G protein-activated inward rectifier potassium channel 1"/>
    <property type="match status" value="1"/>
</dbReference>
<evidence type="ECO:0000256" key="7">
    <source>
        <dbReference type="ARBA" id="ARBA00022989"/>
    </source>
</evidence>
<dbReference type="RefSeq" id="XP_002737875.2">
    <property type="nucleotide sequence ID" value="XM_002737829.2"/>
</dbReference>
<dbReference type="InterPro" id="IPR041647">
    <property type="entry name" value="IRK_C"/>
</dbReference>
<evidence type="ECO:0000256" key="5">
    <source>
        <dbReference type="ARBA" id="ARBA00022882"/>
    </source>
</evidence>
<gene>
    <name evidence="17" type="primary">LOC100366977</name>
</gene>
<dbReference type="PANTHER" id="PTHR11767:SF102">
    <property type="entry name" value="INWARDLY RECTIFYING POTASSIUM CHANNEL 1, ISOFORM F"/>
    <property type="match status" value="1"/>
</dbReference>
<evidence type="ECO:0000313" key="17">
    <source>
        <dbReference type="RefSeq" id="XP_002737875.2"/>
    </source>
</evidence>
<organism evidence="16 17">
    <name type="scientific">Saccoglossus kowalevskii</name>
    <name type="common">Acorn worm</name>
    <dbReference type="NCBI Taxonomy" id="10224"/>
    <lineage>
        <taxon>Eukaryota</taxon>
        <taxon>Metazoa</taxon>
        <taxon>Hemichordata</taxon>
        <taxon>Enteropneusta</taxon>
        <taxon>Harrimaniidae</taxon>
        <taxon>Saccoglossus</taxon>
    </lineage>
</organism>
<feature type="compositionally biased region" description="Polar residues" evidence="12">
    <location>
        <begin position="381"/>
        <end position="401"/>
    </location>
</feature>
<evidence type="ECO:0000256" key="12">
    <source>
        <dbReference type="SAM" id="MobiDB-lite"/>
    </source>
</evidence>
<keyword evidence="3 11" id="KW-0633">Potassium transport</keyword>
<keyword evidence="6 11" id="KW-0630">Potassium</keyword>
<evidence type="ECO:0000259" key="14">
    <source>
        <dbReference type="Pfam" id="PF01007"/>
    </source>
</evidence>
<keyword evidence="9 13" id="KW-0472">Membrane</keyword>
<dbReference type="GeneID" id="100366977"/>
<comment type="subcellular location">
    <subcellularLocation>
        <location evidence="1 11">Membrane</location>
        <topology evidence="1 11">Multi-pass membrane protein</topology>
    </subcellularLocation>
</comment>
<evidence type="ECO:0000256" key="6">
    <source>
        <dbReference type="ARBA" id="ARBA00022958"/>
    </source>
</evidence>
<feature type="region of interest" description="Disordered" evidence="12">
    <location>
        <begin position="378"/>
        <end position="401"/>
    </location>
</feature>
<dbReference type="Pfam" id="PF01007">
    <property type="entry name" value="IRK"/>
    <property type="match status" value="1"/>
</dbReference>
<dbReference type="PRINTS" id="PR01320">
    <property type="entry name" value="KIRCHANNEL"/>
</dbReference>
<evidence type="ECO:0000256" key="2">
    <source>
        <dbReference type="ARBA" id="ARBA00022448"/>
    </source>
</evidence>
<keyword evidence="5 11" id="KW-0851">Voltage-gated channel</keyword>
<evidence type="ECO:0000256" key="3">
    <source>
        <dbReference type="ARBA" id="ARBA00022538"/>
    </source>
</evidence>
<evidence type="ECO:0000256" key="4">
    <source>
        <dbReference type="ARBA" id="ARBA00022692"/>
    </source>
</evidence>
<evidence type="ECO:0000256" key="13">
    <source>
        <dbReference type="SAM" id="Phobius"/>
    </source>
</evidence>
<feature type="domain" description="Potassium channel inwardly rectifying transmembrane" evidence="14">
    <location>
        <begin position="52"/>
        <end position="194"/>
    </location>
</feature>
<dbReference type="SUPFAM" id="SSF81296">
    <property type="entry name" value="E set domains"/>
    <property type="match status" value="1"/>
</dbReference>
<evidence type="ECO:0000313" key="16">
    <source>
        <dbReference type="Proteomes" id="UP000694865"/>
    </source>
</evidence>